<reference evidence="2 3" key="1">
    <citation type="journal article" date="2015" name="Mol. Biochem. Parasitol.">
        <title>Identification of polymorphic genes for use in assemblage B genotyping assays through comparative genomics of multiple assemblage B Giardia duodenalis isolates.</title>
        <authorList>
            <person name="Wielinga C."/>
            <person name="Thompson R.C."/>
            <person name="Monis P."/>
            <person name="Ryan U."/>
        </authorList>
    </citation>
    <scope>NUCLEOTIDE SEQUENCE [LARGE SCALE GENOMIC DNA]</scope>
    <source>
        <strain evidence="2 3">BAH15c1</strain>
    </source>
</reference>
<dbReference type="Proteomes" id="UP000070089">
    <property type="component" value="Unassembled WGS sequence"/>
</dbReference>
<comment type="caution">
    <text evidence="2">The sequence shown here is derived from an EMBL/GenBank/DDBJ whole genome shotgun (WGS) entry which is preliminary data.</text>
</comment>
<organism evidence="2 3">
    <name type="scientific">Giardia duodenalis assemblage B</name>
    <dbReference type="NCBI Taxonomy" id="1394984"/>
    <lineage>
        <taxon>Eukaryota</taxon>
        <taxon>Metamonada</taxon>
        <taxon>Diplomonadida</taxon>
        <taxon>Hexamitidae</taxon>
        <taxon>Giardiinae</taxon>
        <taxon>Giardia</taxon>
    </lineage>
</organism>
<feature type="domain" description="SGNH hydrolase-type esterase" evidence="1">
    <location>
        <begin position="55"/>
        <end position="238"/>
    </location>
</feature>
<dbReference type="Gene3D" id="3.40.50.1110">
    <property type="entry name" value="SGNH hydrolase"/>
    <property type="match status" value="1"/>
</dbReference>
<dbReference type="OrthoDB" id="10249302at2759"/>
<dbReference type="SUPFAM" id="SSF52266">
    <property type="entry name" value="SGNH hydrolase"/>
    <property type="match status" value="1"/>
</dbReference>
<dbReference type="EMBL" id="JXTI01000039">
    <property type="protein sequence ID" value="KWX14249.1"/>
    <property type="molecule type" value="Genomic_DNA"/>
</dbReference>
<gene>
    <name evidence="2" type="ORF">QR46_1749</name>
</gene>
<accession>A0A132NVZ9</accession>
<dbReference type="InterPro" id="IPR036514">
    <property type="entry name" value="SGNH_hydro_sf"/>
</dbReference>
<protein>
    <recommendedName>
        <fullName evidence="1">SGNH hydrolase-type esterase domain-containing protein</fullName>
    </recommendedName>
</protein>
<evidence type="ECO:0000313" key="3">
    <source>
        <dbReference type="Proteomes" id="UP000070089"/>
    </source>
</evidence>
<name>A0A132NVZ9_GIAIN</name>
<dbReference type="PANTHER" id="PTHR30383:SF5">
    <property type="entry name" value="SGNH HYDROLASE-TYPE ESTERASE DOMAIN-CONTAINING PROTEIN"/>
    <property type="match status" value="1"/>
</dbReference>
<evidence type="ECO:0000313" key="2">
    <source>
        <dbReference type="EMBL" id="KWX14249.1"/>
    </source>
</evidence>
<dbReference type="InterPro" id="IPR051532">
    <property type="entry name" value="Ester_Hydrolysis_Enzymes"/>
</dbReference>
<dbReference type="InterPro" id="IPR013830">
    <property type="entry name" value="SGNH_hydro"/>
</dbReference>
<dbReference type="Pfam" id="PF13472">
    <property type="entry name" value="Lipase_GDSL_2"/>
    <property type="match status" value="1"/>
</dbReference>
<sequence length="269" mass="30149">MFAFEQCIRSCVPCLMHCLINGLVERKVVRVPRPHSVANLLNFEMKRAGQNVLLVYGDSNGAGYPHNSRTPSVGDASWPQLLGKALVANGIENWIVHNDSVPGRSLAGESSAKDQFVRLIAQHQNKVQTPRLILVLALGTNDLSYETTATQIIEEINWYVSVCREKRSDADILYVTHPGIIHTRLAGFWERKFKGKKALEQEVHELLSKVECTVLDSRCLGVDIVGDDGLHFTHTGHTAMMQFIYPHVSKLILSERDLHTCKETQNLVQ</sequence>
<proteinExistence type="predicted"/>
<dbReference type="GO" id="GO:0004622">
    <property type="term" value="F:phosphatidylcholine lysophospholipase activity"/>
    <property type="evidence" value="ECO:0007669"/>
    <property type="project" value="TreeGrafter"/>
</dbReference>
<dbReference type="AlphaFoldDB" id="A0A132NVZ9"/>
<evidence type="ECO:0000259" key="1">
    <source>
        <dbReference type="Pfam" id="PF13472"/>
    </source>
</evidence>
<dbReference type="PANTHER" id="PTHR30383">
    <property type="entry name" value="THIOESTERASE 1/PROTEASE 1/LYSOPHOSPHOLIPASE L1"/>
    <property type="match status" value="1"/>
</dbReference>
<dbReference type="VEuPathDB" id="GiardiaDB:QR46_1749"/>